<keyword evidence="5 7" id="KW-0697">Rotamase</keyword>
<dbReference type="InterPro" id="IPR001179">
    <property type="entry name" value="PPIase_FKBP_dom"/>
</dbReference>
<dbReference type="SUPFAM" id="SSF48452">
    <property type="entry name" value="TPR-like"/>
    <property type="match status" value="1"/>
</dbReference>
<dbReference type="PANTHER" id="PTHR46512">
    <property type="entry name" value="PEPTIDYLPROLYL ISOMERASE"/>
    <property type="match status" value="1"/>
</dbReference>
<dbReference type="PANTHER" id="PTHR46512:SF9">
    <property type="entry name" value="PEPTIDYLPROLYL ISOMERASE"/>
    <property type="match status" value="1"/>
</dbReference>
<feature type="domain" description="PPIase FKBP-type" evidence="10">
    <location>
        <begin position="393"/>
        <end position="485"/>
    </location>
</feature>
<dbReference type="SUPFAM" id="SSF54534">
    <property type="entry name" value="FKBP-like"/>
    <property type="match status" value="3"/>
</dbReference>
<dbReference type="EMBL" id="NMUH01001566">
    <property type="protein sequence ID" value="MQL93463.1"/>
    <property type="molecule type" value="Genomic_DNA"/>
</dbReference>
<dbReference type="AlphaFoldDB" id="A0A843VMK3"/>
<dbReference type="InterPro" id="IPR050754">
    <property type="entry name" value="FKBP4/5/8-like"/>
</dbReference>
<evidence type="ECO:0000256" key="6">
    <source>
        <dbReference type="ARBA" id="ARBA00023235"/>
    </source>
</evidence>
<evidence type="ECO:0000256" key="5">
    <source>
        <dbReference type="ARBA" id="ARBA00023110"/>
    </source>
</evidence>
<evidence type="ECO:0000313" key="12">
    <source>
        <dbReference type="Proteomes" id="UP000652761"/>
    </source>
</evidence>
<dbReference type="EC" id="5.2.1.8" evidence="2 7"/>
<accession>A0A843VMK3</accession>
<keyword evidence="12" id="KW-1185">Reference proteome</keyword>
<dbReference type="Gene3D" id="3.10.50.40">
    <property type="match status" value="3"/>
</dbReference>
<proteinExistence type="predicted"/>
<keyword evidence="3" id="KW-0677">Repeat</keyword>
<organism evidence="11 12">
    <name type="scientific">Colocasia esculenta</name>
    <name type="common">Wild taro</name>
    <name type="synonym">Arum esculentum</name>
    <dbReference type="NCBI Taxonomy" id="4460"/>
    <lineage>
        <taxon>Eukaryota</taxon>
        <taxon>Viridiplantae</taxon>
        <taxon>Streptophyta</taxon>
        <taxon>Embryophyta</taxon>
        <taxon>Tracheophyta</taxon>
        <taxon>Spermatophyta</taxon>
        <taxon>Magnoliopsida</taxon>
        <taxon>Liliopsida</taxon>
        <taxon>Araceae</taxon>
        <taxon>Aroideae</taxon>
        <taxon>Colocasieae</taxon>
        <taxon>Colocasia</taxon>
    </lineage>
</organism>
<evidence type="ECO:0000256" key="8">
    <source>
        <dbReference type="PROSITE-ProRule" id="PRU00339"/>
    </source>
</evidence>
<comment type="caution">
    <text evidence="11">The sequence shown here is derived from an EMBL/GenBank/DDBJ whole genome shotgun (WGS) entry which is preliminary data.</text>
</comment>
<evidence type="ECO:0000313" key="11">
    <source>
        <dbReference type="EMBL" id="MQL93463.1"/>
    </source>
</evidence>
<dbReference type="SMART" id="SM00028">
    <property type="entry name" value="TPR"/>
    <property type="match status" value="3"/>
</dbReference>
<dbReference type="PROSITE" id="PS50059">
    <property type="entry name" value="FKBP_PPIASE"/>
    <property type="match status" value="3"/>
</dbReference>
<evidence type="ECO:0000256" key="9">
    <source>
        <dbReference type="SAM" id="MobiDB-lite"/>
    </source>
</evidence>
<dbReference type="FunFam" id="1.25.40.10:FF:000008">
    <property type="entry name" value="Peptidylprolyl isomerase"/>
    <property type="match status" value="1"/>
</dbReference>
<evidence type="ECO:0000256" key="1">
    <source>
        <dbReference type="ARBA" id="ARBA00000971"/>
    </source>
</evidence>
<keyword evidence="6 7" id="KW-0413">Isomerase</keyword>
<dbReference type="InterPro" id="IPR011990">
    <property type="entry name" value="TPR-like_helical_dom_sf"/>
</dbReference>
<reference evidence="11" key="1">
    <citation type="submission" date="2017-07" db="EMBL/GenBank/DDBJ databases">
        <title>Taro Niue Genome Assembly and Annotation.</title>
        <authorList>
            <person name="Atibalentja N."/>
            <person name="Keating K."/>
            <person name="Fields C.J."/>
        </authorList>
    </citation>
    <scope>NUCLEOTIDE SEQUENCE</scope>
    <source>
        <strain evidence="11">Niue_2</strain>
        <tissue evidence="11">Leaf</tissue>
    </source>
</reference>
<feature type="domain" description="PPIase FKBP-type" evidence="10">
    <location>
        <begin position="198"/>
        <end position="260"/>
    </location>
</feature>
<dbReference type="PROSITE" id="PS50005">
    <property type="entry name" value="TPR"/>
    <property type="match status" value="2"/>
</dbReference>
<keyword evidence="4 8" id="KW-0802">TPR repeat</keyword>
<dbReference type="Pfam" id="PF13181">
    <property type="entry name" value="TPR_8"/>
    <property type="match status" value="1"/>
</dbReference>
<dbReference type="Pfam" id="PF00254">
    <property type="entry name" value="FKBP_C"/>
    <property type="match status" value="3"/>
</dbReference>
<dbReference type="GO" id="GO:0003755">
    <property type="term" value="F:peptidyl-prolyl cis-trans isomerase activity"/>
    <property type="evidence" value="ECO:0007669"/>
    <property type="project" value="UniProtKB-KW"/>
</dbReference>
<name>A0A843VMK3_COLES</name>
<evidence type="ECO:0000256" key="4">
    <source>
        <dbReference type="ARBA" id="ARBA00022803"/>
    </source>
</evidence>
<protein>
    <recommendedName>
        <fullName evidence="2 7">peptidylprolyl isomerase</fullName>
        <ecNumber evidence="2 7">5.2.1.8</ecNumber>
    </recommendedName>
</protein>
<sequence>MSRVTFSAAAARAAKDTNLAGVDDDEDLDEEPGEEIESAPPLKVGEEREINSSGLRKKLLKSGCGWETPVSGDEVTGIGTARGIITCEVHYMGRLLDGRQFDSSRDTGETFTFKLGQGHVVSGLNQGILTMKKGEISLFTLPSALAYGDAGTNGIPPGSDIQFEVELISWLSVIDVCKDGGIVKKILSRGDGGQPSDLDEVTVKYQVKLLNGSVVDETSYGGFEFHINQGDELCHLCAALPKVLKTMEKGEKAVVTVQPHCLMILNMGSDVKGWFICMAHYRLLLIIRRFDGTRVTGARGRVTVVDILYNLLADVGYRGIATVVNVFLIVQYDAFGEHGRDAGNGFPMIPPHTVLNIDLELVSFKPVVDITGDMKVVKKVLKAGEGLRRPKDGESVSVRYIAKLEDGTVFEKFGFDGEGPLQFVIDEEQVITGLDQAAARMEKGEISLVTVKPEYGYGNNEVKRHLAAVPASATLIYEVEMIDFVKEKESWELNSREKIETAGKLKETGNSLFKSGKYQRAAKKYDKAIEYISDDESFEYDEQKMSKVLRVSCWLNSTACSLKLKDFQGATKLCSKVLDIESHNVKALFRRAQAYLETADLDLAELDVKKALEIDPHNR</sequence>
<evidence type="ECO:0000256" key="3">
    <source>
        <dbReference type="ARBA" id="ARBA00022737"/>
    </source>
</evidence>
<dbReference type="InterPro" id="IPR046357">
    <property type="entry name" value="PPIase_dom_sf"/>
</dbReference>
<feature type="domain" description="PPIase FKBP-type" evidence="10">
    <location>
        <begin position="84"/>
        <end position="171"/>
    </location>
</feature>
<dbReference type="Gene3D" id="1.25.40.10">
    <property type="entry name" value="Tetratricopeptide repeat domain"/>
    <property type="match status" value="1"/>
</dbReference>
<dbReference type="Proteomes" id="UP000652761">
    <property type="component" value="Unassembled WGS sequence"/>
</dbReference>
<feature type="region of interest" description="Disordered" evidence="9">
    <location>
        <begin position="1"/>
        <end position="49"/>
    </location>
</feature>
<feature type="repeat" description="TPR" evidence="8">
    <location>
        <begin position="585"/>
        <end position="618"/>
    </location>
</feature>
<feature type="repeat" description="TPR" evidence="8">
    <location>
        <begin position="502"/>
        <end position="535"/>
    </location>
</feature>
<dbReference type="InterPro" id="IPR019734">
    <property type="entry name" value="TPR_rpt"/>
</dbReference>
<evidence type="ECO:0000256" key="2">
    <source>
        <dbReference type="ARBA" id="ARBA00013194"/>
    </source>
</evidence>
<dbReference type="OrthoDB" id="1902587at2759"/>
<dbReference type="FunFam" id="3.10.50.40:FF:000017">
    <property type="entry name" value="Peptidylprolyl isomerase"/>
    <property type="match status" value="1"/>
</dbReference>
<comment type="catalytic activity">
    <reaction evidence="1 7">
        <text>[protein]-peptidylproline (omega=180) = [protein]-peptidylproline (omega=0)</text>
        <dbReference type="Rhea" id="RHEA:16237"/>
        <dbReference type="Rhea" id="RHEA-COMP:10747"/>
        <dbReference type="Rhea" id="RHEA-COMP:10748"/>
        <dbReference type="ChEBI" id="CHEBI:83833"/>
        <dbReference type="ChEBI" id="CHEBI:83834"/>
        <dbReference type="EC" id="5.2.1.8"/>
    </reaction>
</comment>
<gene>
    <name evidence="11" type="ORF">Taro_026118</name>
</gene>
<evidence type="ECO:0000256" key="7">
    <source>
        <dbReference type="PROSITE-ProRule" id="PRU00277"/>
    </source>
</evidence>
<evidence type="ECO:0000259" key="10">
    <source>
        <dbReference type="PROSITE" id="PS50059"/>
    </source>
</evidence>
<feature type="compositionally biased region" description="Acidic residues" evidence="9">
    <location>
        <begin position="22"/>
        <end position="37"/>
    </location>
</feature>